<feature type="compositionally biased region" description="Polar residues" evidence="2">
    <location>
        <begin position="259"/>
        <end position="271"/>
    </location>
</feature>
<dbReference type="EMBL" id="WSZM01000356">
    <property type="protein sequence ID" value="KAF4034626.1"/>
    <property type="molecule type" value="Genomic_DNA"/>
</dbReference>
<keyword evidence="5" id="KW-1185">Reference proteome</keyword>
<keyword evidence="1" id="KW-0863">Zinc-finger</keyword>
<gene>
    <name evidence="4" type="ORF">GN244_ATG13369</name>
</gene>
<keyword evidence="1" id="KW-0862">Zinc</keyword>
<sequence length="838" mass="95357">MTTSKTADEILVVVDALNLEVVASYFDQDDNEIDPYVVCEGVIVTAFNKYVGDGEGLRIPLRFLALYDGRMVIVELPTKVHERTAREFESEFLTAAGNGREVAKGGSMTARSAANPNKEADATFGPKRSTLNRTPLPALRTVGNWATLAVEVGRSQTWTSLEAAAQWWCDYSGIQYILLLKVSRQGIQMRYALYDIAVLGTLPAPTASGTFRRRTTAQPAVNVSFDMRRSLSIPSNAALPPGVSPIARVDLRIVMNLRSSSSTRTDGSQQEPPAGGGPKGSITEEDIRNAISDREIIDVTTPSDGEEAETEARTTLTTKKHTEYKEQEAEVEAMSDTSEPPRFDETTAEPLLFTEMYEYMRGEIKGMTLDQAQDVESVVEFIQDMFADVFLARPAEPLAPDRNHYPELEEEETRRILQLFLTDIQEETANARKWRARMFDLTRAIYKSWKSLKETLEFTEQAARAKPKATTNPKNMEDDEMNGRAKISTFRFLRSSYQPNEIEQLKKLCEDRFGFPDALRQPTEEEWKVVRGILEGTILCMAKFPDFLKGVCTNEALRLIQNTIKAQVEGDLMYMLSSQFKVYPNFQSRKQLTNEFFMGIKNSANDPKRVAQMLQEAKQICYDQGHHTVHIICWTREMAIKWSKEFKTLSFRNRQFPLKNAHEEEEPLSQDNTQRTTQMWARQIGLDGIRNEKPQDRYHRFLDEANIKQKVSGIYITWQEPSDDNQTLQTYTWDIYFRSPHCPQFLEGKRFISWLGTKILVHHVSKNRASPCFACGGHGHIRAGCNSSDGDWRKQYSIEVNAADIAALPRQKSTVTSLGELEKYWVHAKQEESHQEKK</sequence>
<accession>A0A833WRC8</accession>
<proteinExistence type="predicted"/>
<name>A0A833WRC8_PHYIN</name>
<dbReference type="GO" id="GO:0008270">
    <property type="term" value="F:zinc ion binding"/>
    <property type="evidence" value="ECO:0007669"/>
    <property type="project" value="UniProtKB-KW"/>
</dbReference>
<keyword evidence="1" id="KW-0479">Metal-binding</keyword>
<comment type="caution">
    <text evidence="4">The sequence shown here is derived from an EMBL/GenBank/DDBJ whole genome shotgun (WGS) entry which is preliminary data.</text>
</comment>
<evidence type="ECO:0000256" key="1">
    <source>
        <dbReference type="PROSITE-ProRule" id="PRU00047"/>
    </source>
</evidence>
<dbReference type="GO" id="GO:0003676">
    <property type="term" value="F:nucleic acid binding"/>
    <property type="evidence" value="ECO:0007669"/>
    <property type="project" value="InterPro"/>
</dbReference>
<dbReference type="PROSITE" id="PS50158">
    <property type="entry name" value="ZF_CCHC"/>
    <property type="match status" value="1"/>
</dbReference>
<feature type="region of interest" description="Disordered" evidence="2">
    <location>
        <begin position="259"/>
        <end position="344"/>
    </location>
</feature>
<evidence type="ECO:0000256" key="2">
    <source>
        <dbReference type="SAM" id="MobiDB-lite"/>
    </source>
</evidence>
<dbReference type="InterPro" id="IPR001878">
    <property type="entry name" value="Znf_CCHC"/>
</dbReference>
<dbReference type="Proteomes" id="UP000602510">
    <property type="component" value="Unassembled WGS sequence"/>
</dbReference>
<evidence type="ECO:0000313" key="4">
    <source>
        <dbReference type="EMBL" id="KAF4034626.1"/>
    </source>
</evidence>
<evidence type="ECO:0000313" key="5">
    <source>
        <dbReference type="Proteomes" id="UP000602510"/>
    </source>
</evidence>
<organism evidence="4 5">
    <name type="scientific">Phytophthora infestans</name>
    <name type="common">Potato late blight agent</name>
    <name type="synonym">Botrytis infestans</name>
    <dbReference type="NCBI Taxonomy" id="4787"/>
    <lineage>
        <taxon>Eukaryota</taxon>
        <taxon>Sar</taxon>
        <taxon>Stramenopiles</taxon>
        <taxon>Oomycota</taxon>
        <taxon>Peronosporomycetes</taxon>
        <taxon>Peronosporales</taxon>
        <taxon>Peronosporaceae</taxon>
        <taxon>Phytophthora</taxon>
    </lineage>
</organism>
<dbReference type="AlphaFoldDB" id="A0A833WRC8"/>
<feature type="domain" description="CCHC-type" evidence="3">
    <location>
        <begin position="772"/>
        <end position="785"/>
    </location>
</feature>
<evidence type="ECO:0000259" key="3">
    <source>
        <dbReference type="PROSITE" id="PS50158"/>
    </source>
</evidence>
<protein>
    <recommendedName>
        <fullName evidence="3">CCHC-type domain-containing protein</fullName>
    </recommendedName>
</protein>
<reference evidence="4" key="1">
    <citation type="submission" date="2020-04" db="EMBL/GenBank/DDBJ databases">
        <title>Hybrid Assembly of Korean Phytophthora infestans isolates.</title>
        <authorList>
            <person name="Prokchorchik M."/>
            <person name="Lee Y."/>
            <person name="Seo J."/>
            <person name="Cho J.-H."/>
            <person name="Park Y.-E."/>
            <person name="Jang D.-C."/>
            <person name="Im J.-S."/>
            <person name="Choi J.-G."/>
            <person name="Park H.-J."/>
            <person name="Lee G.-B."/>
            <person name="Lee Y.-G."/>
            <person name="Hong S.-Y."/>
            <person name="Cho K."/>
            <person name="Sohn K.H."/>
        </authorList>
    </citation>
    <scope>NUCLEOTIDE SEQUENCE</scope>
    <source>
        <strain evidence="4">KR_1_A1</strain>
    </source>
</reference>
<feature type="compositionally biased region" description="Basic and acidic residues" evidence="2">
    <location>
        <begin position="285"/>
        <end position="297"/>
    </location>
</feature>